<feature type="region of interest" description="Disordered" evidence="3">
    <location>
        <begin position="1687"/>
        <end position="1726"/>
    </location>
</feature>
<feature type="region of interest" description="Disordered" evidence="3">
    <location>
        <begin position="1751"/>
        <end position="1811"/>
    </location>
</feature>
<evidence type="ECO:0000313" key="5">
    <source>
        <dbReference type="Proteomes" id="UP000323011"/>
    </source>
</evidence>
<feature type="region of interest" description="Disordered" evidence="3">
    <location>
        <begin position="467"/>
        <end position="498"/>
    </location>
</feature>
<protein>
    <submittedName>
        <fullName evidence="4">Uncharacterized protein</fullName>
    </submittedName>
</protein>
<evidence type="ECO:0000313" key="4">
    <source>
        <dbReference type="EMBL" id="KAA0150775.1"/>
    </source>
</evidence>
<dbReference type="PANTHER" id="PTHR47447:SF27">
    <property type="entry name" value="PENTACOTRIPEPTIDE-REPEAT REGION OF PRORP DOMAIN-CONTAINING PROTEIN"/>
    <property type="match status" value="1"/>
</dbReference>
<reference evidence="4 5" key="1">
    <citation type="submission" date="2019-07" db="EMBL/GenBank/DDBJ databases">
        <title>Genomes of Cafeteria roenbergensis.</title>
        <authorList>
            <person name="Fischer M.G."/>
            <person name="Hackl T."/>
            <person name="Roman M."/>
        </authorList>
    </citation>
    <scope>NUCLEOTIDE SEQUENCE [LARGE SCALE GENOMIC DNA]</scope>
    <source>
        <strain evidence="4 5">BVI</strain>
    </source>
</reference>
<proteinExistence type="predicted"/>
<dbReference type="Gene3D" id="1.25.40.10">
    <property type="entry name" value="Tetratricopeptide repeat domain"/>
    <property type="match status" value="1"/>
</dbReference>
<keyword evidence="2" id="KW-0175">Coiled coil</keyword>
<evidence type="ECO:0000256" key="3">
    <source>
        <dbReference type="SAM" id="MobiDB-lite"/>
    </source>
</evidence>
<feature type="region of interest" description="Disordered" evidence="3">
    <location>
        <begin position="709"/>
        <end position="731"/>
    </location>
</feature>
<dbReference type="EMBL" id="VLTN01000032">
    <property type="protein sequence ID" value="KAA0150775.1"/>
    <property type="molecule type" value="Genomic_DNA"/>
</dbReference>
<comment type="caution">
    <text evidence="4">The sequence shown here is derived from an EMBL/GenBank/DDBJ whole genome shotgun (WGS) entry which is preliminary data.</text>
</comment>
<dbReference type="Proteomes" id="UP000323011">
    <property type="component" value="Unassembled WGS sequence"/>
</dbReference>
<accession>A0A5A8CCW0</accession>
<feature type="compositionally biased region" description="Low complexity" evidence="3">
    <location>
        <begin position="349"/>
        <end position="367"/>
    </location>
</feature>
<evidence type="ECO:0000256" key="1">
    <source>
        <dbReference type="ARBA" id="ARBA00022737"/>
    </source>
</evidence>
<dbReference type="InterPro" id="IPR011990">
    <property type="entry name" value="TPR-like_helical_dom_sf"/>
</dbReference>
<gene>
    <name evidence="4" type="ORF">FNF29_05110</name>
</gene>
<feature type="region of interest" description="Disordered" evidence="3">
    <location>
        <begin position="1"/>
        <end position="39"/>
    </location>
</feature>
<feature type="region of interest" description="Disordered" evidence="3">
    <location>
        <begin position="765"/>
        <end position="809"/>
    </location>
</feature>
<feature type="region of interest" description="Disordered" evidence="3">
    <location>
        <begin position="2288"/>
        <end position="2315"/>
    </location>
</feature>
<name>A0A5A8CCW0_CAFRO</name>
<feature type="compositionally biased region" description="Polar residues" evidence="3">
    <location>
        <begin position="2302"/>
        <end position="2311"/>
    </location>
</feature>
<feature type="compositionally biased region" description="Low complexity" evidence="3">
    <location>
        <begin position="1687"/>
        <end position="1709"/>
    </location>
</feature>
<feature type="compositionally biased region" description="Polar residues" evidence="3">
    <location>
        <begin position="27"/>
        <end position="37"/>
    </location>
</feature>
<keyword evidence="1" id="KW-0677">Repeat</keyword>
<feature type="coiled-coil region" evidence="2">
    <location>
        <begin position="565"/>
        <end position="592"/>
    </location>
</feature>
<sequence>MPPRSSAVARAPAPAVSAGAPARLASTDESSAGTSDSAPVDQEFVSDYFAPRITGGDEGGFLTYAAGAAAAPSGVSGRTRPWRQLRQVQAAINGFRLHRYTVPHGDDYTSETLARELQRRETLRSATEAWAADDRAWDGFVHAWLTAVVNQRYRQLAAFRSAIAEYKAAGNVGQPPLSELGVDAVAGVTEAEAAEAVEQAVLALKAAETHEAPSAKQLLRAQRQLRALPPVRITFEGFDAAAAAAEGRTVPTEILLAEAPSGASRLTESHVPYVLLERLPEGLDATPLLVSARPSRRPMPVEVDPTSYTLAALMQMRDPDLSIVRAVWRREAGLPAPPSLAEMARLSRPLAPDGPGADPAKASAAWPAREDTYVLPAAGRDPVQSTRDTVEAAFETSMDKLLGGRGASGARMDVTQFAQRYFPDSGHAELARQVAADRQSALAVAQEPALRELSVSEPEDMAKTLISLDRPSPSVPGLADLTGGMSARRASGRSPAEQERDRAALVLVGRVLSGEASADEVTAANIVAMEELRRVGLGGPSHIHAQGPEAVSSWLLRSTLGNDAATEAEAVARDIKRAVAAARAEAAEAEAAGRPVSDIARRWIARDEAQRKLASELTRRGVAKFTPKSAGAAAVRNGKRGPIDIADAVHSLPAADRRALADDPAATMLGAVHARITADAAANERRAAAMSLRMAGASVAAEHEAAADRITAQSEGSIRPPEAADGESMLRNSAEASSMIDRFLLTGATWDAAGITKGALADPAGAAWEREEKANQRRKRRGKDDGSGVGVDRLATTDGPLGPGDKPGESLWPDSLIFVPASEVMPAEAEEVLRGGAQAVRAYHDAMARSGSWLEHDAEELRSRPAGRTLGECVAEYRRAVKAAGAGASEEEVRKLVSIETAEMIDALDKHKEDPLALVQAVLSARVRRARAIKDPAMGFGDRLAPLDSVDQPAALKALRRWSGVFGGRTVVDYLVGRKPLDTAPHLLRPDIRRVLGARESARLTAERRLIARSASQRFRNEADVVVPPKVFDAFIRATDPFLGSMAKRAADRQGSFLTDLLARLETGAARIAQRDYDLMVKPGASTDNADAVRIRDSIRKAVDDAISTSAEGEARAAIVDSQSFRAREVIEAARLRATELAAAGHTAEAVLAAKEALLVLAGEQDPSGASHDDPRLVAEAQLVNKTADSARAEAEAYADELGIAMDDPRRASFIESASTTMRRAALAHAKARWSAIEDREAWVAPDIAAASSRGKALRSSLKASPSLVVAALDMQAARAGTPEALPEGSVKSFADWRFASEELAPQAVRDAEAEYVTQYDSLVAFVGAGHESGVEALRLSAETEPLKQKLLAAEKGSDASLAAIRSEAEAAAELSDEEAALQSLEALLKAEGAAWDREADAIGSDGEAAPAYKPLTQEDRDFVLEARRRYKAVAAAKQAFHAEVRSLMELCAAAEAATDGTRAATGAGSGSGSDDGRMVLSARRQAFLEKYGLEPTAQLVAAAKAAAARAADVLEGGSSAFAAEADATVSTNAAAAGAAPNHVVVSSADTTLAPAEDEYLRRAAFMADGDLVPLGPAEGFNDGLGTVGVPPIFARAAQALRSKSKFAGGVADGSFDPFVAAARQLAAEGLTGEGTVEGLLAEMESSGSAAEDLAGTDAEEEAAAAMLEGSDAEAADSAAAFVAGGTEAGDAQAGSDAEAAAATAAGQPDAEEPEEDKGPSLSDEELERVGFKASFDSALRASGIAAGEDAIVSDDDGPGLEGYDDDGIGSVFSDEERQGDGAMPDASGPVDYPHGLTPARMGEGEGSDGEGVTGVMVDDDELLHGEARAGADAYVGSDTDVDASDGPTDPLHADDRRTFYGYMEDDGLHQNEVPAILEPGLIKLAADADAEAQIASMARRADAVLSGADTMAGLDAQAKVALRKQLLAAKAALNAGASEVVDIFAARGAPLDAEEAKAVIDSVDAQFGPQGATPDAERRSIMLAVVHEEQQRLAEGRPYGQPSSIFREVFRGTALGSQIDAQLASHGLHAAAPGSAFVPSTQLDNANWRANGAVAAADTILNAPVSDDARAAAILDLADGSVSVVDRFALNAARRFLAASYGGDEEQAAATAAAAAAAAAAEAAASAAAAGAADAGPEPGTVLRVLPAGRPMSADEEIVATRGRVARASDALATQLFAVADEAAGELATHQWNGWADPTDSLFAEDGVTTVPDIELDVHLVPMHGIQAFAAANRHSAGLELAARSASAEQLITRMGVSVGDWSEIASTVAASEAALALARDRAGRDMPAGTALLPRGGGPQSSHGATNPDGTVRPIERRDLAEDDIAAELLEGAPLAASRDPRLASLVRAAAGALEQAGAADGKLQRLLSAPAHEVVIRAAAASPWNNVTADQSAAGGDGSGAPGAGAGSLDDASIGSSFVGGPGGNEEQDLAMLMRAAADDAERSGAQSRGLGLEGIASDVPKPTLVETQEAVAARLASGVTEAAADAAFAKAADAEVDLAKRAAAAATGAIYTMPGGAGEMPNAWVGGPDLGRTTTMAARLRRAEPMLGGAGSERRTTLDLFTGKAGLGARQQPWDLHHSINYETHHYRMLEAVEHRDLDMALLIFRNAITRRGVRAMLSGRDDVKRAEGDIRGTGDFGDEPDWLAANILLDAAARSRTPAVADEVLLHIARRGGELGHDQLSLLLKGATLRGDLWEARRCYSLITSDCKGGPTLADHTAMMAAQFYAGRHAQAIATLNHVIRNGETPTSHMFSLAFRYLSRDGKFEELHHVWRTLRSTPGAKPGGRTLARLLRAFARGGRLDDAWEVFLAMRSGAHGRLVPDRDTLVILFNMLVESKRVDHAKRMLAFMDALGHLGPRRDSAQYRARVRSGDVDAAMQLRDDLEACLESLDGTKSWMGDRLRVRGPVDKFVRYGIPFHPEDAVEDKRRWAAVWQRMAVDVGTTDAFFGDDFGRTLADDNSFTMPDERPYEESMEDRLEELAADREFRA</sequence>
<evidence type="ECO:0000256" key="2">
    <source>
        <dbReference type="SAM" id="Coils"/>
    </source>
</evidence>
<organism evidence="4 5">
    <name type="scientific">Cafeteria roenbergensis</name>
    <name type="common">Marine flagellate</name>
    <dbReference type="NCBI Taxonomy" id="33653"/>
    <lineage>
        <taxon>Eukaryota</taxon>
        <taxon>Sar</taxon>
        <taxon>Stramenopiles</taxon>
        <taxon>Bigyra</taxon>
        <taxon>Opalozoa</taxon>
        <taxon>Bicosoecida</taxon>
        <taxon>Cafeteriaceae</taxon>
        <taxon>Cafeteria</taxon>
    </lineage>
</organism>
<keyword evidence="5" id="KW-1185">Reference proteome</keyword>
<feature type="compositionally biased region" description="Low complexity" evidence="3">
    <location>
        <begin position="1"/>
        <end position="25"/>
    </location>
</feature>
<feature type="compositionally biased region" description="Acidic residues" evidence="3">
    <location>
        <begin position="1752"/>
        <end position="1768"/>
    </location>
</feature>
<feature type="region of interest" description="Disordered" evidence="3">
    <location>
        <begin position="349"/>
        <end position="368"/>
    </location>
</feature>
<dbReference type="PANTHER" id="PTHR47447">
    <property type="entry name" value="OS03G0856100 PROTEIN"/>
    <property type="match status" value="1"/>
</dbReference>